<evidence type="ECO:0000313" key="3">
    <source>
        <dbReference type="Proteomes" id="UP000510682"/>
    </source>
</evidence>
<reference evidence="2" key="1">
    <citation type="submission" date="2020-07" db="EMBL/GenBank/DDBJ databases">
        <title>Description of Mycobacterium gordonae subsp. intergordonae subsp.nov. and Mycobacterium gordonae subsp. gordonae subsp. nov.</title>
        <authorList>
            <person name="Huang H."/>
        </authorList>
    </citation>
    <scope>NUCLEOTIDE SEQUENCE [LARGE SCALE GENOMIC DNA]</scope>
    <source>
        <strain evidence="2">24T</strain>
    </source>
</reference>
<dbReference type="Proteomes" id="UP000510682">
    <property type="component" value="Chromosome"/>
</dbReference>
<accession>A0A7D6I799</accession>
<dbReference type="RefSeq" id="WP_180917223.1">
    <property type="nucleotide sequence ID" value="NZ_CP059165.1"/>
</dbReference>
<dbReference type="EMBL" id="CP059165">
    <property type="protein sequence ID" value="QLL08638.1"/>
    <property type="molecule type" value="Genomic_DNA"/>
</dbReference>
<dbReference type="AlphaFoldDB" id="A0A7D6I799"/>
<reference evidence="2" key="2">
    <citation type="submission" date="2020-07" db="EMBL/GenBank/DDBJ databases">
        <authorList>
            <person name="Yu X."/>
        </authorList>
    </citation>
    <scope>NUCLEOTIDE SEQUENCE [LARGE SCALE GENOMIC DNA]</scope>
    <source>
        <strain evidence="2">24T</strain>
    </source>
</reference>
<evidence type="ECO:0008006" key="4">
    <source>
        <dbReference type="Google" id="ProtNLM"/>
    </source>
</evidence>
<name>A0A7D6I799_9MYCO</name>
<keyword evidence="3" id="KW-1185">Reference proteome</keyword>
<evidence type="ECO:0000256" key="1">
    <source>
        <dbReference type="SAM" id="MobiDB-lite"/>
    </source>
</evidence>
<gene>
    <name evidence="2" type="ORF">H0P51_06840</name>
</gene>
<organism evidence="2 3">
    <name type="scientific">Mycobacterium vicinigordonae</name>
    <dbReference type="NCBI Taxonomy" id="1719132"/>
    <lineage>
        <taxon>Bacteria</taxon>
        <taxon>Bacillati</taxon>
        <taxon>Actinomycetota</taxon>
        <taxon>Actinomycetes</taxon>
        <taxon>Mycobacteriales</taxon>
        <taxon>Mycobacteriaceae</taxon>
        <taxon>Mycobacterium</taxon>
    </lineage>
</organism>
<evidence type="ECO:0000313" key="2">
    <source>
        <dbReference type="EMBL" id="QLL08638.1"/>
    </source>
</evidence>
<protein>
    <recommendedName>
        <fullName evidence="4">PE-PGRS family protein</fullName>
    </recommendedName>
</protein>
<dbReference type="KEGG" id="mgor:H0P51_06840"/>
<feature type="region of interest" description="Disordered" evidence="1">
    <location>
        <begin position="102"/>
        <end position="123"/>
    </location>
</feature>
<sequence length="482" mass="54714">MALDAPLNARQVEVLRWIHDGCPDGRWTDFTFKTTANALASRRLVTVSKRGGRWSAAILPAGEHYLTNNSYPQGHWAKRRPTVRVELDTPTRPAAIAHRPVAATPPGAVPRPKQQPPADGLTPTRKLVKDIVNAGGILEINTKDDDTSYRSLVGIINRRGMAPDGQEVLMVRGKTYHHVVFRLSSVSDWQTTPPSETVSIERIGRWHPAVAKLREEKRLDSIGKDLRGRAFRLLHALAKEAETRGHSVRVPTRDGHGYRQDSSKLSGDLIVKVGDIECSVDIWQPKDRVDHVPTREEIEREKKYGWGPTRYDYVPSNRLSIAVDTNSRFSSKLSWTETKTISLATRLPDVIMTFDRWAVIDTEGKEAERRAAIEKQERESREDALARDAYVQHALGERLTADLGDWELANRLSAYLAALRDRVSEMAPSDERAAAEEWLQWCDHYVDKLDPVARPIRQPKVKPPDYNDLREFRQRLGFGMRW</sequence>
<proteinExistence type="predicted"/>